<keyword evidence="3" id="KW-1185">Reference proteome</keyword>
<dbReference type="Proteomes" id="UP000217954">
    <property type="component" value="Chromosome"/>
</dbReference>
<reference evidence="2 3" key="2">
    <citation type="journal article" date="2017" name="Int. J. Syst. Evol. Microbiol.">
        <title>Mycobacterium stephanolepidis sp. nov., a rapidly growing species related to Mycobacterium chelonae, isolated from marine teleost fish, Stephanolepis cirrhifer.</title>
        <authorList>
            <person name="Fukano H."/>
            <person name="Wada S."/>
            <person name="Kurata O."/>
            <person name="Katayama K."/>
            <person name="Fujiwara N."/>
            <person name="Hoshino Y."/>
        </authorList>
    </citation>
    <scope>NUCLEOTIDE SEQUENCE [LARGE SCALE GENOMIC DNA]</scope>
    <source>
        <strain evidence="2 3">NJB0901</strain>
    </source>
</reference>
<gene>
    <name evidence="2" type="ORF">MSTE_01992</name>
</gene>
<reference evidence="3" key="1">
    <citation type="journal article" date="2017" name="Genome Announc.">
        <title>Complete Genome Sequence of Mycobacterium stephanolepidis.</title>
        <authorList>
            <person name="Fukano H."/>
            <person name="Yoshida M."/>
            <person name="Katayama Y."/>
            <person name="Omatsu T."/>
            <person name="Mizutani T."/>
            <person name="Kurata O."/>
            <person name="Wada S."/>
            <person name="Hoshino Y."/>
        </authorList>
    </citation>
    <scope>NUCLEOTIDE SEQUENCE [LARGE SCALE GENOMIC DNA]</scope>
    <source>
        <strain evidence="3">NJB0901</strain>
    </source>
</reference>
<dbReference type="KEGG" id="mste:MSTE_01992"/>
<dbReference type="EMBL" id="AP018165">
    <property type="protein sequence ID" value="BAX97308.1"/>
    <property type="molecule type" value="Genomic_DNA"/>
</dbReference>
<protein>
    <submittedName>
        <fullName evidence="2">Uncharacterized protein</fullName>
    </submittedName>
</protein>
<name>A0A1Z4EWH1_9MYCO</name>
<feature type="compositionally biased region" description="Polar residues" evidence="1">
    <location>
        <begin position="1"/>
        <end position="14"/>
    </location>
</feature>
<evidence type="ECO:0000313" key="3">
    <source>
        <dbReference type="Proteomes" id="UP000217954"/>
    </source>
</evidence>
<dbReference type="AlphaFoldDB" id="A0A1Z4EWH1"/>
<sequence length="33" mass="3451">MAQSLDTPNQQLSAQGKPYNVTVGDTTAWGGTL</sequence>
<evidence type="ECO:0000313" key="2">
    <source>
        <dbReference type="EMBL" id="BAX97308.1"/>
    </source>
</evidence>
<feature type="region of interest" description="Disordered" evidence="1">
    <location>
        <begin position="1"/>
        <end position="33"/>
    </location>
</feature>
<evidence type="ECO:0000256" key="1">
    <source>
        <dbReference type="SAM" id="MobiDB-lite"/>
    </source>
</evidence>
<organism evidence="2 3">
    <name type="scientific">[Mycobacterium] stephanolepidis</name>
    <dbReference type="NCBI Taxonomy" id="1520670"/>
    <lineage>
        <taxon>Bacteria</taxon>
        <taxon>Bacillati</taxon>
        <taxon>Actinomycetota</taxon>
        <taxon>Actinomycetes</taxon>
        <taxon>Mycobacteriales</taxon>
        <taxon>Mycobacteriaceae</taxon>
        <taxon>Mycobacteroides</taxon>
    </lineage>
</organism>
<proteinExistence type="predicted"/>
<accession>A0A1Z4EWH1</accession>